<dbReference type="EMBL" id="CP053710">
    <property type="protein sequence ID" value="QKE93364.1"/>
    <property type="molecule type" value="Genomic_DNA"/>
</dbReference>
<evidence type="ECO:0000313" key="2">
    <source>
        <dbReference type="Proteomes" id="UP000500767"/>
    </source>
</evidence>
<organism evidence="1 2">
    <name type="scientific">Lichenicola cladoniae</name>
    <dbReference type="NCBI Taxonomy" id="1484109"/>
    <lineage>
        <taxon>Bacteria</taxon>
        <taxon>Pseudomonadati</taxon>
        <taxon>Pseudomonadota</taxon>
        <taxon>Alphaproteobacteria</taxon>
        <taxon>Acetobacterales</taxon>
        <taxon>Acetobacteraceae</taxon>
        <taxon>Lichenicola</taxon>
    </lineage>
</organism>
<geneLocation type="plasmid" evidence="1 2">
    <name>unnamed2</name>
</geneLocation>
<keyword evidence="1" id="KW-0614">Plasmid</keyword>
<dbReference type="AlphaFoldDB" id="A0A6M8HXT1"/>
<accession>A0A6M8HXT1</accession>
<gene>
    <name evidence="1" type="ORF">HN018_24525</name>
</gene>
<sequence>MELLSICRDVIGADNAEAFVRRIEYVGFDRDQYQKRARCLSEALKAKRDAVVTLAELHATTWEGLLQKARAALAAKNCIMTASMEVELLRSLAVDLIHLVPTLIDTNGRSIVAFGDDAEGVS</sequence>
<dbReference type="RefSeq" id="WP_171836559.1">
    <property type="nucleotide sequence ID" value="NZ_CP053710.1"/>
</dbReference>
<dbReference type="Proteomes" id="UP000500767">
    <property type="component" value="Plasmid unnamed2"/>
</dbReference>
<protein>
    <submittedName>
        <fullName evidence="1">Uncharacterized protein</fullName>
    </submittedName>
</protein>
<proteinExistence type="predicted"/>
<name>A0A6M8HXT1_9PROT</name>
<keyword evidence="2" id="KW-1185">Reference proteome</keyword>
<evidence type="ECO:0000313" key="1">
    <source>
        <dbReference type="EMBL" id="QKE93364.1"/>
    </source>
</evidence>
<dbReference type="KEGG" id="lck:HN018_24525"/>
<reference evidence="1 2" key="1">
    <citation type="journal article" date="2014" name="World J. Microbiol. Biotechnol.">
        <title>Biodiversity and physiological characteristics of Antarctic and Arctic lichens-associated bacteria.</title>
        <authorList>
            <person name="Lee Y.M."/>
            <person name="Kim E.H."/>
            <person name="Lee H.K."/>
            <person name="Hong S.G."/>
        </authorList>
    </citation>
    <scope>NUCLEOTIDE SEQUENCE [LARGE SCALE GENOMIC DNA]</scope>
    <source>
        <strain evidence="1 2">PAMC 26569</strain>
        <plasmid evidence="1">unnamed2</plasmid>
    </source>
</reference>